<evidence type="ECO:0000256" key="38">
    <source>
        <dbReference type="ARBA" id="ARBA00044657"/>
    </source>
</evidence>
<evidence type="ECO:0000256" key="15">
    <source>
        <dbReference type="ARBA" id="ARBA00022538"/>
    </source>
</evidence>
<evidence type="ECO:0000259" key="46">
    <source>
        <dbReference type="Pfam" id="PF07885"/>
    </source>
</evidence>
<keyword evidence="20" id="KW-0832">Ubl conjugation</keyword>
<dbReference type="InterPro" id="IPR013099">
    <property type="entry name" value="K_chnl_dom"/>
</dbReference>
<evidence type="ECO:0000256" key="14">
    <source>
        <dbReference type="ARBA" id="ARBA00022499"/>
    </source>
</evidence>
<dbReference type="Gene3D" id="1.10.287.70">
    <property type="match status" value="1"/>
</dbReference>
<evidence type="ECO:0000256" key="26">
    <source>
        <dbReference type="ARBA" id="ARBA00023157"/>
    </source>
</evidence>
<gene>
    <name evidence="47" type="ORF">GDO54_017538</name>
</gene>
<evidence type="ECO:0000256" key="10">
    <source>
        <dbReference type="ARBA" id="ARBA00004651"/>
    </source>
</evidence>
<keyword evidence="30 43" id="KW-0407">Ion channel</keyword>
<dbReference type="PRINTS" id="PR01586">
    <property type="entry name" value="TWIKCHANNEL"/>
</dbReference>
<comment type="catalytic activity">
    <reaction evidence="34">
        <text>K(+)(in) = K(+)(out)</text>
        <dbReference type="Rhea" id="RHEA:29463"/>
        <dbReference type="ChEBI" id="CHEBI:29103"/>
    </reaction>
</comment>
<comment type="catalytic activity">
    <reaction evidence="35">
        <text>Na(+)(in) = Na(+)(out)</text>
        <dbReference type="Rhea" id="RHEA:34963"/>
        <dbReference type="ChEBI" id="CHEBI:29101"/>
    </reaction>
</comment>
<evidence type="ECO:0000256" key="11">
    <source>
        <dbReference type="ARBA" id="ARBA00006666"/>
    </source>
</evidence>
<evidence type="ECO:0000256" key="21">
    <source>
        <dbReference type="ARBA" id="ARBA00022958"/>
    </source>
</evidence>
<evidence type="ECO:0000256" key="41">
    <source>
        <dbReference type="PIRNR" id="PIRNR038061"/>
    </source>
</evidence>
<evidence type="ECO:0000256" key="19">
    <source>
        <dbReference type="ARBA" id="ARBA00022826"/>
    </source>
</evidence>
<comment type="subcellular location">
    <subcellularLocation>
        <location evidence="4">Apical cell membrane</location>
    </subcellularLocation>
    <subcellularLocation>
        <location evidence="10">Cell membrane</location>
        <topology evidence="10">Multi-pass membrane protein</topology>
    </subcellularLocation>
    <subcellularLocation>
        <location evidence="5">Cell projection</location>
        <location evidence="5">Dendrite</location>
    </subcellularLocation>
    <subcellularLocation>
        <location evidence="9">Cytoplasmic vesicle</location>
    </subcellularLocation>
    <subcellularLocation>
        <location evidence="6">Endosome membrane</location>
        <topology evidence="6">Multi-pass membrane protein</topology>
    </subcellularLocation>
    <subcellularLocation>
        <location evidence="7">Late endosome membrane</location>
    </subcellularLocation>
    <subcellularLocation>
        <location evidence="2">Lysosome membrane</location>
        <topology evidence="2">Multi-pass membrane protein</topology>
    </subcellularLocation>
    <subcellularLocation>
        <location evidence="8">Perikaryon</location>
    </subcellularLocation>
    <subcellularLocation>
        <location evidence="3">Recycling endosome</location>
    </subcellularLocation>
    <subcellularLocation>
        <location evidence="33">Synaptic cell membrane</location>
    </subcellularLocation>
</comment>
<keyword evidence="16 43" id="KW-0812">Transmembrane</keyword>
<dbReference type="PRINTS" id="PR01333">
    <property type="entry name" value="2POREKCHANEL"/>
</dbReference>
<feature type="domain" description="Potassium channel" evidence="46">
    <location>
        <begin position="176"/>
        <end position="253"/>
    </location>
</feature>
<comment type="catalytic activity">
    <reaction evidence="39">
        <text>Cs(+)(in) = Cs(+)(out)</text>
        <dbReference type="Rhea" id="RHEA:78555"/>
        <dbReference type="ChEBI" id="CHEBI:49547"/>
    </reaction>
</comment>
<keyword evidence="17" id="KW-0479">Metal-binding</keyword>
<comment type="caution">
    <text evidence="47">The sequence shown here is derived from an EMBL/GenBank/DDBJ whole genome shotgun (WGS) entry which is preliminary data.</text>
</comment>
<feature type="transmembrane region" description="Helical" evidence="45">
    <location>
        <begin position="118"/>
        <end position="137"/>
    </location>
</feature>
<evidence type="ECO:0000256" key="18">
    <source>
        <dbReference type="ARBA" id="ARBA00022753"/>
    </source>
</evidence>
<keyword evidence="29" id="KW-0966">Cell projection</keyword>
<keyword evidence="27" id="KW-0325">Glycoprotein</keyword>
<comment type="subunit">
    <text evidence="40">Homodimer; disulfide-linked. Heterodimer with KCNK2; disulfide-linked. In astrocytes, forms mostly heterodimeric potassium channels with KCNK2, with only a minor proportion of functional channels containing homodimeric KCNK1. Interacts with KCNK3 and KCNK9, forming functional heterodimeric channels. Interacts with GNG4. Identified in a complex with PSD and ARF6; interacts only with PSD that is bound to ARF6. Interacts with UBE2I.</text>
</comment>
<evidence type="ECO:0000256" key="39">
    <source>
        <dbReference type="ARBA" id="ARBA00044691"/>
    </source>
</evidence>
<comment type="catalytic activity">
    <reaction evidence="1">
        <text>NH4(+)(in) = NH4(+)(out)</text>
        <dbReference type="Rhea" id="RHEA:28747"/>
        <dbReference type="ChEBI" id="CHEBI:28938"/>
    </reaction>
</comment>
<evidence type="ECO:0000256" key="20">
    <source>
        <dbReference type="ARBA" id="ARBA00022843"/>
    </source>
</evidence>
<dbReference type="GO" id="GO:0015271">
    <property type="term" value="F:outward rectifier potassium channel activity"/>
    <property type="evidence" value="ECO:0007669"/>
    <property type="project" value="TreeGrafter"/>
</dbReference>
<evidence type="ECO:0000256" key="32">
    <source>
        <dbReference type="ARBA" id="ARBA00024167"/>
    </source>
</evidence>
<comment type="catalytic activity">
    <reaction evidence="32">
        <text>chloride(in) = chloride(out)</text>
        <dbReference type="Rhea" id="RHEA:29823"/>
        <dbReference type="ChEBI" id="CHEBI:17996"/>
    </reaction>
</comment>
<dbReference type="GO" id="GO:0046872">
    <property type="term" value="F:metal ion binding"/>
    <property type="evidence" value="ECO:0007669"/>
    <property type="project" value="UniProtKB-KW"/>
</dbReference>
<evidence type="ECO:0000256" key="43">
    <source>
        <dbReference type="RuleBase" id="RU003857"/>
    </source>
</evidence>
<name>A0AAV3A706_PYXAD</name>
<keyword evidence="23" id="KW-0770">Synapse</keyword>
<dbReference type="PANTHER" id="PTHR11003">
    <property type="entry name" value="POTASSIUM CHANNEL, SUBFAMILY K"/>
    <property type="match status" value="1"/>
</dbReference>
<evidence type="ECO:0000256" key="24">
    <source>
        <dbReference type="ARBA" id="ARBA00023065"/>
    </source>
</evidence>
<dbReference type="GO" id="GO:0005765">
    <property type="term" value="C:lysosomal membrane"/>
    <property type="evidence" value="ECO:0007669"/>
    <property type="project" value="UniProtKB-SubCell"/>
</dbReference>
<evidence type="ECO:0000256" key="25">
    <source>
        <dbReference type="ARBA" id="ARBA00023136"/>
    </source>
</evidence>
<evidence type="ECO:0000256" key="17">
    <source>
        <dbReference type="ARBA" id="ARBA00022723"/>
    </source>
</evidence>
<evidence type="ECO:0000256" key="23">
    <source>
        <dbReference type="ARBA" id="ARBA00023018"/>
    </source>
</evidence>
<sequence length="309" mass="34784">MKSWLVLTLLVGGYLIYLLLGAWVVSSIESPYEENLRNELKQLKQVFLHDSPCVNESRLEAFLERVISANKFGVSVLNNASNESQWDLASSMFFASTLVTTVGYGYTTPLTDSGKAFCIFYALIGVPFTMLVLSAAVQRLMATFTYRPIHYFQLHKGFDRRKVTRVHFIVLSVLVLVLFLFVPAAIFNAIESSWSFLDAFYFCFISLCTIGLGDYVPGEQDNQGLRQLYKVSVAFYLLLGLMAMLLVLQTFHKAADLHGLTDLFYLPHLHDLDDQEPILETSESSSVKEPEPKRPLTATTQAGYASINR</sequence>
<evidence type="ECO:0000256" key="3">
    <source>
        <dbReference type="ARBA" id="ARBA00004172"/>
    </source>
</evidence>
<evidence type="ECO:0000256" key="8">
    <source>
        <dbReference type="ARBA" id="ARBA00004484"/>
    </source>
</evidence>
<dbReference type="InterPro" id="IPR005408">
    <property type="entry name" value="2pore_dom_K_chnl_TWIK"/>
</dbReference>
<dbReference type="GO" id="GO:0097060">
    <property type="term" value="C:synaptic membrane"/>
    <property type="evidence" value="ECO:0007669"/>
    <property type="project" value="UniProtKB-SubCell"/>
</dbReference>
<keyword evidence="12 41" id="KW-0813">Transport</keyword>
<dbReference type="EMBL" id="DYDO01000007">
    <property type="protein sequence ID" value="DBA20795.1"/>
    <property type="molecule type" value="Genomic_DNA"/>
</dbReference>
<feature type="compositionally biased region" description="Polar residues" evidence="44">
    <location>
        <begin position="297"/>
        <end position="309"/>
    </location>
</feature>
<dbReference type="PANTHER" id="PTHR11003:SF28">
    <property type="entry name" value="POTASSIUM CHANNEL SUBFAMILY K MEMBER 6"/>
    <property type="match status" value="1"/>
</dbReference>
<evidence type="ECO:0000256" key="6">
    <source>
        <dbReference type="ARBA" id="ARBA00004337"/>
    </source>
</evidence>
<evidence type="ECO:0000256" key="22">
    <source>
        <dbReference type="ARBA" id="ARBA00022989"/>
    </source>
</evidence>
<feature type="transmembrane region" description="Helical" evidence="45">
    <location>
        <begin position="199"/>
        <end position="216"/>
    </location>
</feature>
<evidence type="ECO:0000256" key="28">
    <source>
        <dbReference type="ARBA" id="ARBA00023228"/>
    </source>
</evidence>
<protein>
    <recommendedName>
        <fullName evidence="41">Potassium channel subfamily K member</fullName>
    </recommendedName>
</protein>
<dbReference type="InterPro" id="IPR003092">
    <property type="entry name" value="2pore_dom_K_chnl_TASK"/>
</dbReference>
<evidence type="ECO:0000256" key="27">
    <source>
        <dbReference type="ARBA" id="ARBA00023180"/>
    </source>
</evidence>
<feature type="region of interest" description="Disordered" evidence="44">
    <location>
        <begin position="280"/>
        <end position="309"/>
    </location>
</feature>
<evidence type="ECO:0000313" key="47">
    <source>
        <dbReference type="EMBL" id="DBA20795.1"/>
    </source>
</evidence>
<dbReference type="PIRSF" id="PIRSF038061">
    <property type="entry name" value="K_channel_subfamily_K_type"/>
    <property type="match status" value="1"/>
</dbReference>
<dbReference type="InterPro" id="IPR001779">
    <property type="entry name" value="2pore_dom_K_chnl_TWIK1"/>
</dbReference>
<dbReference type="GO" id="GO:0030425">
    <property type="term" value="C:dendrite"/>
    <property type="evidence" value="ECO:0007669"/>
    <property type="project" value="UniProtKB-SubCell"/>
</dbReference>
<evidence type="ECO:0000256" key="30">
    <source>
        <dbReference type="ARBA" id="ARBA00023303"/>
    </source>
</evidence>
<feature type="glycosylation site" description="N-linked (GlcNAc...) asparagine" evidence="42">
    <location>
        <position position="79"/>
    </location>
</feature>
<evidence type="ECO:0000256" key="33">
    <source>
        <dbReference type="ARBA" id="ARBA00034109"/>
    </source>
</evidence>
<dbReference type="AlphaFoldDB" id="A0AAV3A706"/>
<keyword evidence="13" id="KW-1003">Cell membrane</keyword>
<evidence type="ECO:0000256" key="1">
    <source>
        <dbReference type="ARBA" id="ARBA00000309"/>
    </source>
</evidence>
<evidence type="ECO:0000256" key="29">
    <source>
        <dbReference type="ARBA" id="ARBA00023273"/>
    </source>
</evidence>
<comment type="catalytic activity">
    <reaction evidence="37">
        <text>Li(+)(in) = Li(+)(out)</text>
        <dbReference type="Rhea" id="RHEA:78551"/>
        <dbReference type="ChEBI" id="CHEBI:49713"/>
    </reaction>
</comment>
<dbReference type="FunFam" id="1.10.287.70:FF:000119">
    <property type="entry name" value="Potassium channel subfamily K member"/>
    <property type="match status" value="1"/>
</dbReference>
<keyword evidence="19 41" id="KW-0631">Potassium channel</keyword>
<keyword evidence="48" id="KW-1185">Reference proteome</keyword>
<keyword evidence="25 41" id="KW-0472">Membrane</keyword>
<evidence type="ECO:0000256" key="9">
    <source>
        <dbReference type="ARBA" id="ARBA00004541"/>
    </source>
</evidence>
<keyword evidence="21 41" id="KW-0630">Potassium</keyword>
<dbReference type="GO" id="GO:0022841">
    <property type="term" value="F:potassium ion leak channel activity"/>
    <property type="evidence" value="ECO:0007669"/>
    <property type="project" value="TreeGrafter"/>
</dbReference>
<organism evidence="47 48">
    <name type="scientific">Pyxicephalus adspersus</name>
    <name type="common">African bullfrog</name>
    <dbReference type="NCBI Taxonomy" id="30357"/>
    <lineage>
        <taxon>Eukaryota</taxon>
        <taxon>Metazoa</taxon>
        <taxon>Chordata</taxon>
        <taxon>Craniata</taxon>
        <taxon>Vertebrata</taxon>
        <taxon>Euteleostomi</taxon>
        <taxon>Amphibia</taxon>
        <taxon>Batrachia</taxon>
        <taxon>Anura</taxon>
        <taxon>Neobatrachia</taxon>
        <taxon>Ranoidea</taxon>
        <taxon>Pyxicephalidae</taxon>
        <taxon>Pyxicephalinae</taxon>
        <taxon>Pyxicephalus</taxon>
    </lineage>
</organism>
<evidence type="ECO:0000256" key="7">
    <source>
        <dbReference type="ARBA" id="ARBA00004414"/>
    </source>
</evidence>
<dbReference type="GO" id="GO:0016324">
    <property type="term" value="C:apical plasma membrane"/>
    <property type="evidence" value="ECO:0007669"/>
    <property type="project" value="UniProtKB-SubCell"/>
</dbReference>
<keyword evidence="18" id="KW-0967">Endosome</keyword>
<evidence type="ECO:0000256" key="40">
    <source>
        <dbReference type="ARBA" id="ARBA00046361"/>
    </source>
</evidence>
<dbReference type="GO" id="GO:0031902">
    <property type="term" value="C:late endosome membrane"/>
    <property type="evidence" value="ECO:0007669"/>
    <property type="project" value="UniProtKB-SubCell"/>
</dbReference>
<dbReference type="Pfam" id="PF07885">
    <property type="entry name" value="Ion_trans_2"/>
    <property type="match status" value="2"/>
</dbReference>
<evidence type="ECO:0000256" key="31">
    <source>
        <dbReference type="ARBA" id="ARBA00023329"/>
    </source>
</evidence>
<evidence type="ECO:0000256" key="34">
    <source>
        <dbReference type="ARBA" id="ARBA00034430"/>
    </source>
</evidence>
<evidence type="ECO:0000256" key="4">
    <source>
        <dbReference type="ARBA" id="ARBA00004221"/>
    </source>
</evidence>
<dbReference type="InterPro" id="IPR003280">
    <property type="entry name" value="2pore_dom_K_chnl"/>
</dbReference>
<evidence type="ECO:0000256" key="12">
    <source>
        <dbReference type="ARBA" id="ARBA00022448"/>
    </source>
</evidence>
<keyword evidence="24 41" id="KW-0406">Ion transport</keyword>
<feature type="transmembrane region" description="Helical" evidence="45">
    <location>
        <begin position="228"/>
        <end position="248"/>
    </location>
</feature>
<evidence type="ECO:0000256" key="37">
    <source>
        <dbReference type="ARBA" id="ARBA00044635"/>
    </source>
</evidence>
<dbReference type="GO" id="GO:0043204">
    <property type="term" value="C:perikaryon"/>
    <property type="evidence" value="ECO:0007669"/>
    <property type="project" value="UniProtKB-SubCell"/>
</dbReference>
<feature type="transmembrane region" description="Helical" evidence="45">
    <location>
        <begin position="88"/>
        <end position="106"/>
    </location>
</feature>
<evidence type="ECO:0000256" key="36">
    <source>
        <dbReference type="ARBA" id="ARBA00036683"/>
    </source>
</evidence>
<dbReference type="PRINTS" id="PR01096">
    <property type="entry name" value="TWIK1CHANNEL"/>
</dbReference>
<keyword evidence="28" id="KW-0458">Lysosome</keyword>
<evidence type="ECO:0000256" key="5">
    <source>
        <dbReference type="ARBA" id="ARBA00004279"/>
    </source>
</evidence>
<evidence type="ECO:0000313" key="48">
    <source>
        <dbReference type="Proteomes" id="UP001181693"/>
    </source>
</evidence>
<accession>A0AAV3A706</accession>
<dbReference type="Proteomes" id="UP001181693">
    <property type="component" value="Unassembled WGS sequence"/>
</dbReference>
<dbReference type="GO" id="GO:0030322">
    <property type="term" value="P:stabilization of membrane potential"/>
    <property type="evidence" value="ECO:0007669"/>
    <property type="project" value="TreeGrafter"/>
</dbReference>
<keyword evidence="26" id="KW-1015">Disulfide bond</keyword>
<evidence type="ECO:0000256" key="44">
    <source>
        <dbReference type="SAM" id="MobiDB-lite"/>
    </source>
</evidence>
<evidence type="ECO:0000256" key="45">
    <source>
        <dbReference type="SAM" id="Phobius"/>
    </source>
</evidence>
<evidence type="ECO:0000256" key="2">
    <source>
        <dbReference type="ARBA" id="ARBA00004155"/>
    </source>
</evidence>
<evidence type="ECO:0000256" key="42">
    <source>
        <dbReference type="PIRSR" id="PIRSR038061-1"/>
    </source>
</evidence>
<comment type="catalytic activity">
    <reaction evidence="36">
        <text>L-glutamate(out) = L-glutamate(in)</text>
        <dbReference type="Rhea" id="RHEA:66336"/>
        <dbReference type="ChEBI" id="CHEBI:29985"/>
    </reaction>
</comment>
<evidence type="ECO:0000256" key="16">
    <source>
        <dbReference type="ARBA" id="ARBA00022692"/>
    </source>
</evidence>
<evidence type="ECO:0000256" key="35">
    <source>
        <dbReference type="ARBA" id="ARBA00036239"/>
    </source>
</evidence>
<comment type="catalytic activity">
    <reaction evidence="38">
        <text>Rb(+)(in) = Rb(+)(out)</text>
        <dbReference type="Rhea" id="RHEA:78547"/>
        <dbReference type="ChEBI" id="CHEBI:49847"/>
    </reaction>
</comment>
<feature type="transmembrane region" description="Helical" evidence="45">
    <location>
        <begin position="166"/>
        <end position="187"/>
    </location>
</feature>
<reference evidence="47" key="1">
    <citation type="thesis" date="2020" institute="ProQuest LLC" country="789 East Eisenhower Parkway, Ann Arbor, MI, USA">
        <title>Comparative Genomics and Chromosome Evolution.</title>
        <authorList>
            <person name="Mudd A.B."/>
        </authorList>
    </citation>
    <scope>NUCLEOTIDE SEQUENCE</scope>
    <source>
        <strain evidence="47">1538</strain>
        <tissue evidence="47">Blood</tissue>
    </source>
</reference>
<proteinExistence type="inferred from homology"/>
<dbReference type="SUPFAM" id="SSF81324">
    <property type="entry name" value="Voltage-gated potassium channels"/>
    <property type="match status" value="2"/>
</dbReference>
<keyword evidence="31" id="KW-0968">Cytoplasmic vesicle</keyword>
<feature type="domain" description="Potassium channel" evidence="46">
    <location>
        <begin position="73"/>
        <end position="140"/>
    </location>
</feature>
<comment type="similarity">
    <text evidence="11 43">Belongs to the two pore domain potassium channel (TC 1.A.1.8) family.</text>
</comment>
<keyword evidence="15 41" id="KW-0633">Potassium transport</keyword>
<evidence type="ECO:0000256" key="13">
    <source>
        <dbReference type="ARBA" id="ARBA00022475"/>
    </source>
</evidence>
<keyword evidence="14" id="KW-1017">Isopeptide bond</keyword>
<dbReference type="GO" id="GO:0055037">
    <property type="term" value="C:recycling endosome"/>
    <property type="evidence" value="ECO:0007669"/>
    <property type="project" value="UniProtKB-SubCell"/>
</dbReference>
<keyword evidence="22 45" id="KW-1133">Transmembrane helix</keyword>